<evidence type="ECO:0000313" key="1">
    <source>
        <dbReference type="EMBL" id="CPR11621.1"/>
    </source>
</evidence>
<dbReference type="EMBL" id="CSTD01000002">
    <property type="protein sequence ID" value="CPR11621.1"/>
    <property type="molecule type" value="Genomic_DNA"/>
</dbReference>
<dbReference type="AlphaFoldDB" id="A0A0U0W8T1"/>
<gene>
    <name evidence="1" type="ORF">BN971_02908</name>
</gene>
<reference evidence="1 2" key="1">
    <citation type="submission" date="2015-03" db="EMBL/GenBank/DDBJ databases">
        <authorList>
            <person name="Murphy D."/>
        </authorList>
    </citation>
    <scope>NUCLEOTIDE SEQUENCE [LARGE SCALE GENOMIC DNA]</scope>
    <source>
        <strain evidence="1 2">DSM 44277</strain>
    </source>
</reference>
<accession>A0A0U0W8T1</accession>
<sequence length="156" mass="15748">MAAAATTWLLVRISPSADRMMPDPSSDWRPRSVSSITTLGTTFEATCSTLPGGMLAAGTLGAPEMSPPPLVPGVCIPTSTAVAATPPIPAETIAIVSAPTARSPARERFWGSIAGWRGIGGYIPVMGPLPPGIGPGPPGIWPGPVPPGTRIGPVPP</sequence>
<proteinExistence type="predicted"/>
<dbReference type="Proteomes" id="UP000198875">
    <property type="component" value="Unassembled WGS sequence"/>
</dbReference>
<organism evidence="1 2">
    <name type="scientific">Mycobacterium bohemicum DSM 44277</name>
    <dbReference type="NCBI Taxonomy" id="1236609"/>
    <lineage>
        <taxon>Bacteria</taxon>
        <taxon>Bacillati</taxon>
        <taxon>Actinomycetota</taxon>
        <taxon>Actinomycetes</taxon>
        <taxon>Mycobacteriales</taxon>
        <taxon>Mycobacteriaceae</taxon>
        <taxon>Mycobacterium</taxon>
    </lineage>
</organism>
<protein>
    <submittedName>
        <fullName evidence="1">Uncharacterized protein</fullName>
    </submittedName>
</protein>
<evidence type="ECO:0000313" key="2">
    <source>
        <dbReference type="Proteomes" id="UP000198875"/>
    </source>
</evidence>
<name>A0A0U0W8T1_MYCBE</name>